<dbReference type="EMBL" id="JBDJNQ010000009">
    <property type="protein sequence ID" value="MEN5379093.1"/>
    <property type="molecule type" value="Genomic_DNA"/>
</dbReference>
<protein>
    <submittedName>
        <fullName evidence="10">SusC/RagA family TonB-linked outer membrane protein</fullName>
    </submittedName>
</protein>
<comment type="subcellular location">
    <subcellularLocation>
        <location evidence="1 7">Cell outer membrane</location>
        <topology evidence="1 7">Multi-pass membrane protein</topology>
    </subcellularLocation>
</comment>
<dbReference type="SUPFAM" id="SSF56935">
    <property type="entry name" value="Porins"/>
    <property type="match status" value="1"/>
</dbReference>
<sequence>MKIDKTYKTKDWRDLQKLGKYKGEVLLLSKLLLLSLLMIFHMVSLYAQTPRKDSGVKGQTKYELAGRVISSIDGTPMQGVSIRVDDENLQIRTSRNGTFELLVTNRKGKVKFSYVGFETQEINYTIGVSLLVRMIPGENKIDEVEVVSTGYQKIPKERATGSFEFVDNKLFNRKVSTDFVSRLEDVVPGISSNKIFSNNRGSIININVRGLSTMGPDKWPLIVVDGVPYENKFADNGLGMFNNINPNDIESITVLKDAASLSIWGAQSANGVIVITTKRGKFNNKVSVSFNSNVTIKEKPDLYAIPQMSTSDYIDAQQYTFDKGRYPNSRFTRWNANLQPIFWLMYKKKTGAITDDQLTTELNKLRNIDIRDDLTKHVYRKAINQQYYVQLQSGGEKINSLLSVGLDKNKGELVTASYQRLNIKAVSQIKPIKNLLIDVGMSYMQSKSLDAQESPAYNRIANGVSNYPYMDLADEHGNPLAVDILPLNPIFRNTVAGGRLLNMDYYPLKELYASKYIQDLRETMLNISGTYSFDFGLKLNGLFAYQRTTNPIEIWNSQDLYSKRYRINSMATWNDESITWNYPIGDSKQIEHWDSANRQGRFTAEYNKKWGNSHDLSVLVGAETREVVRDMTYSFYLGIDPETGISQQVEFGKVIKQFNGMGTNSTITNKNVYEHFVNRYVSSFANMAYTFRERYIASASFRKDASNLYGVKSNDRGQPFWSAGLAWVLSNESWMPHDPIDLLKFRATYGYNGNVNTSNTAYPIMSIQGVPDITTGESYAVIGNPPNPNLRWERVGVLNLGLDFAFWKNRFEGSVEHYQKRPKDLIAFAPIDPSTGYTALSVNSANLYTKGWDIRLNGKWLQRKNWEANSNLVLSYTRTKVTKAYVPDDAADIYLGTGNSQKMTPIEGMDMYSQLAYKWAGLDPETGEPRAYLNGEVTKDYIALMSAKVSDLENKGPLMPLYYGSFRNSIRFKDVEFSCNISFQLGHVFQRSTFLSNYFINFGEGHSDYAKRWQKPGDELTTDVPSFTYPINTAASDIYEFSSALTEKAGQIKLRDLQISLHLPQLSKMKLKNLKIYGYMNNVGAIWRANKKGLDPEYGSQYPDPLTTSLGLSFNL</sequence>
<evidence type="ECO:0000259" key="9">
    <source>
        <dbReference type="Pfam" id="PF07715"/>
    </source>
</evidence>
<dbReference type="InterPro" id="IPR012910">
    <property type="entry name" value="Plug_dom"/>
</dbReference>
<keyword evidence="2 7" id="KW-0813">Transport</keyword>
<keyword evidence="4 7" id="KW-0812">Transmembrane</keyword>
<evidence type="ECO:0000256" key="2">
    <source>
        <dbReference type="ARBA" id="ARBA00022448"/>
    </source>
</evidence>
<dbReference type="InterPro" id="IPR023997">
    <property type="entry name" value="TonB-dep_OMP_SusC/RagA_CS"/>
</dbReference>
<dbReference type="InterPro" id="IPR008969">
    <property type="entry name" value="CarboxyPept-like_regulatory"/>
</dbReference>
<feature type="domain" description="TonB-dependent receptor plug" evidence="9">
    <location>
        <begin position="156"/>
        <end position="272"/>
    </location>
</feature>
<dbReference type="Proteomes" id="UP001409291">
    <property type="component" value="Unassembled WGS sequence"/>
</dbReference>
<dbReference type="InterPro" id="IPR036942">
    <property type="entry name" value="Beta-barrel_TonB_sf"/>
</dbReference>
<name>A0ABV0BXU3_9SPHI</name>
<dbReference type="RefSeq" id="WP_346581883.1">
    <property type="nucleotide sequence ID" value="NZ_JBDJNQ010000009.1"/>
</dbReference>
<dbReference type="InterPro" id="IPR039426">
    <property type="entry name" value="TonB-dep_rcpt-like"/>
</dbReference>
<organism evidence="10 11">
    <name type="scientific">Sphingobacterium kitahiroshimense</name>
    <dbReference type="NCBI Taxonomy" id="470446"/>
    <lineage>
        <taxon>Bacteria</taxon>
        <taxon>Pseudomonadati</taxon>
        <taxon>Bacteroidota</taxon>
        <taxon>Sphingobacteriia</taxon>
        <taxon>Sphingobacteriales</taxon>
        <taxon>Sphingobacteriaceae</taxon>
        <taxon>Sphingobacterium</taxon>
    </lineage>
</organism>
<dbReference type="Gene3D" id="2.170.130.10">
    <property type="entry name" value="TonB-dependent receptor, plug domain"/>
    <property type="match status" value="1"/>
</dbReference>
<accession>A0ABV0BXU3</accession>
<keyword evidence="3 7" id="KW-1134">Transmembrane beta strand</keyword>
<proteinExistence type="inferred from homology"/>
<evidence type="ECO:0000256" key="5">
    <source>
        <dbReference type="ARBA" id="ARBA00023136"/>
    </source>
</evidence>
<keyword evidence="6 7" id="KW-0998">Cell outer membrane</keyword>
<evidence type="ECO:0000256" key="7">
    <source>
        <dbReference type="PROSITE-ProRule" id="PRU01360"/>
    </source>
</evidence>
<dbReference type="InterPro" id="IPR037066">
    <property type="entry name" value="Plug_dom_sf"/>
</dbReference>
<evidence type="ECO:0000256" key="3">
    <source>
        <dbReference type="ARBA" id="ARBA00022452"/>
    </source>
</evidence>
<gene>
    <name evidence="10" type="ORF">ABE541_17655</name>
</gene>
<dbReference type="Gene3D" id="2.60.40.1120">
    <property type="entry name" value="Carboxypeptidase-like, regulatory domain"/>
    <property type="match status" value="1"/>
</dbReference>
<evidence type="ECO:0000313" key="11">
    <source>
        <dbReference type="Proteomes" id="UP001409291"/>
    </source>
</evidence>
<evidence type="ECO:0000256" key="8">
    <source>
        <dbReference type="SAM" id="Phobius"/>
    </source>
</evidence>
<dbReference type="NCBIfam" id="TIGR04057">
    <property type="entry name" value="SusC_RagA_signa"/>
    <property type="match status" value="1"/>
</dbReference>
<evidence type="ECO:0000256" key="6">
    <source>
        <dbReference type="ARBA" id="ARBA00023237"/>
    </source>
</evidence>
<dbReference type="SUPFAM" id="SSF49464">
    <property type="entry name" value="Carboxypeptidase regulatory domain-like"/>
    <property type="match status" value="1"/>
</dbReference>
<dbReference type="Gene3D" id="2.40.170.20">
    <property type="entry name" value="TonB-dependent receptor, beta-barrel domain"/>
    <property type="match status" value="1"/>
</dbReference>
<comment type="caution">
    <text evidence="10">The sequence shown here is derived from an EMBL/GenBank/DDBJ whole genome shotgun (WGS) entry which is preliminary data.</text>
</comment>
<comment type="similarity">
    <text evidence="7">Belongs to the TonB-dependent receptor family.</text>
</comment>
<keyword evidence="11" id="KW-1185">Reference proteome</keyword>
<dbReference type="NCBIfam" id="TIGR04056">
    <property type="entry name" value="OMP_RagA_SusC"/>
    <property type="match status" value="1"/>
</dbReference>
<evidence type="ECO:0000313" key="10">
    <source>
        <dbReference type="EMBL" id="MEN5379093.1"/>
    </source>
</evidence>
<feature type="transmembrane region" description="Helical" evidence="8">
    <location>
        <begin position="25"/>
        <end position="47"/>
    </location>
</feature>
<keyword evidence="5 7" id="KW-0472">Membrane</keyword>
<reference evidence="10 11" key="1">
    <citation type="submission" date="2024-04" db="EMBL/GenBank/DDBJ databases">
        <title>WGS of bacteria from Torrens River.</title>
        <authorList>
            <person name="Wyrsch E.R."/>
            <person name="Drigo B."/>
        </authorList>
    </citation>
    <scope>NUCLEOTIDE SEQUENCE [LARGE SCALE GENOMIC DNA]</scope>
    <source>
        <strain evidence="10 11">TWI391</strain>
    </source>
</reference>
<evidence type="ECO:0000256" key="1">
    <source>
        <dbReference type="ARBA" id="ARBA00004571"/>
    </source>
</evidence>
<dbReference type="PROSITE" id="PS52016">
    <property type="entry name" value="TONB_DEPENDENT_REC_3"/>
    <property type="match status" value="1"/>
</dbReference>
<keyword evidence="8" id="KW-1133">Transmembrane helix</keyword>
<dbReference type="InterPro" id="IPR023996">
    <property type="entry name" value="TonB-dep_OMP_SusC/RagA"/>
</dbReference>
<evidence type="ECO:0000256" key="4">
    <source>
        <dbReference type="ARBA" id="ARBA00022692"/>
    </source>
</evidence>
<dbReference type="Pfam" id="PF13715">
    <property type="entry name" value="CarbopepD_reg_2"/>
    <property type="match status" value="1"/>
</dbReference>
<dbReference type="Pfam" id="PF07715">
    <property type="entry name" value="Plug"/>
    <property type="match status" value="1"/>
</dbReference>